<dbReference type="EMBL" id="JAFFZS010000007">
    <property type="protein sequence ID" value="MBN0044683.1"/>
    <property type="molecule type" value="Genomic_DNA"/>
</dbReference>
<gene>
    <name evidence="1" type="ORF">JS756_11300</name>
</gene>
<protein>
    <submittedName>
        <fullName evidence="1">Uncharacterized protein</fullName>
    </submittedName>
</protein>
<reference evidence="1 2" key="1">
    <citation type="submission" date="2021-02" db="EMBL/GenBank/DDBJ databases">
        <title>Whole genome sequencing of Streptomyces actuosus VRA1.</title>
        <authorList>
            <person name="Sen G."/>
            <person name="Sen A."/>
        </authorList>
    </citation>
    <scope>NUCLEOTIDE SEQUENCE [LARGE SCALE GENOMIC DNA]</scope>
    <source>
        <strain evidence="1 2">VRA1</strain>
    </source>
</reference>
<name>A0ABS2VNK7_STRAS</name>
<keyword evidence="2" id="KW-1185">Reference proteome</keyword>
<sequence length="239" mass="26438">MPSTDFALLALAAAEHSKGVSWVDIALKTVPIAALTTAILGPASAVLVSQRQERGKRRAADLDRLQLAVLTFRSHLVHHQSRAAVRQRYDVDFLPDLVIENFVEEIVNSSLSQPGRRQKAVRAALVRIAGDMRVRMAEDIGLATSRLKDSTERDDQIKRQDARAGWHQQNYVVTGLVDTSGVLDKLSQSPHLRELHEAALREVDGLLKAVRIKRLGLKGRRPLPDAASLPDPQYVRSNS</sequence>
<proteinExistence type="predicted"/>
<accession>A0ABS2VNK7</accession>
<organism evidence="1 2">
    <name type="scientific">Streptomyces actuosus</name>
    <dbReference type="NCBI Taxonomy" id="1885"/>
    <lineage>
        <taxon>Bacteria</taxon>
        <taxon>Bacillati</taxon>
        <taxon>Actinomycetota</taxon>
        <taxon>Actinomycetes</taxon>
        <taxon>Kitasatosporales</taxon>
        <taxon>Streptomycetaceae</taxon>
        <taxon>Streptomyces</taxon>
    </lineage>
</organism>
<dbReference type="RefSeq" id="WP_205382910.1">
    <property type="nucleotide sequence ID" value="NZ_JAFFZS010000007.1"/>
</dbReference>
<comment type="caution">
    <text evidence="1">The sequence shown here is derived from an EMBL/GenBank/DDBJ whole genome shotgun (WGS) entry which is preliminary data.</text>
</comment>
<evidence type="ECO:0000313" key="1">
    <source>
        <dbReference type="EMBL" id="MBN0044683.1"/>
    </source>
</evidence>
<dbReference type="Proteomes" id="UP000788262">
    <property type="component" value="Unassembled WGS sequence"/>
</dbReference>
<evidence type="ECO:0000313" key="2">
    <source>
        <dbReference type="Proteomes" id="UP000788262"/>
    </source>
</evidence>